<evidence type="ECO:0008006" key="3">
    <source>
        <dbReference type="Google" id="ProtNLM"/>
    </source>
</evidence>
<dbReference type="GO" id="GO:0016020">
    <property type="term" value="C:membrane"/>
    <property type="evidence" value="ECO:0007669"/>
    <property type="project" value="InterPro"/>
</dbReference>
<comment type="caution">
    <text evidence="1">The sequence shown here is derived from an EMBL/GenBank/DDBJ whole genome shotgun (WGS) entry which is preliminary data.</text>
</comment>
<dbReference type="Proteomes" id="UP000489600">
    <property type="component" value="Unassembled WGS sequence"/>
</dbReference>
<sequence length="90" mass="10124">MNLWTVIKRAKQNTAIILTTHSMEEAEFLSDRLGIFVDGSLKYIVNPKELKGRYGGSVFTMTTSSDHEKDVEMLVQDFSPNAKKILLGMS</sequence>
<dbReference type="OrthoDB" id="8061355at2759"/>
<proteinExistence type="predicted"/>
<protein>
    <recommendedName>
        <fullName evidence="3">ATPase AAA-type core domain-containing protein</fullName>
    </recommendedName>
</protein>
<gene>
    <name evidence="1" type="ORF">ANE_LOCUS14944</name>
</gene>
<dbReference type="PANTHER" id="PTHR19229:SF154">
    <property type="entry name" value="ABC TRANSPORTER A FAMILY MEMBER 3-RELATED"/>
    <property type="match status" value="1"/>
</dbReference>
<dbReference type="AlphaFoldDB" id="A0A565BT49"/>
<dbReference type="InterPro" id="IPR026082">
    <property type="entry name" value="ABCA"/>
</dbReference>
<dbReference type="Gene3D" id="3.40.50.300">
    <property type="entry name" value="P-loop containing nucleotide triphosphate hydrolases"/>
    <property type="match status" value="1"/>
</dbReference>
<organism evidence="1 2">
    <name type="scientific">Arabis nemorensis</name>
    <dbReference type="NCBI Taxonomy" id="586526"/>
    <lineage>
        <taxon>Eukaryota</taxon>
        <taxon>Viridiplantae</taxon>
        <taxon>Streptophyta</taxon>
        <taxon>Embryophyta</taxon>
        <taxon>Tracheophyta</taxon>
        <taxon>Spermatophyta</taxon>
        <taxon>Magnoliopsida</taxon>
        <taxon>eudicotyledons</taxon>
        <taxon>Gunneridae</taxon>
        <taxon>Pentapetalae</taxon>
        <taxon>rosids</taxon>
        <taxon>malvids</taxon>
        <taxon>Brassicales</taxon>
        <taxon>Brassicaceae</taxon>
        <taxon>Arabideae</taxon>
        <taxon>Arabis</taxon>
    </lineage>
</organism>
<dbReference type="Pfam" id="PF24526">
    <property type="entry name" value="ABCA12_C"/>
    <property type="match status" value="1"/>
</dbReference>
<dbReference type="InterPro" id="IPR027417">
    <property type="entry name" value="P-loop_NTPase"/>
</dbReference>
<dbReference type="SUPFAM" id="SSF52540">
    <property type="entry name" value="P-loop containing nucleoside triphosphate hydrolases"/>
    <property type="match status" value="1"/>
</dbReference>
<dbReference type="GO" id="GO:0005319">
    <property type="term" value="F:lipid transporter activity"/>
    <property type="evidence" value="ECO:0007669"/>
    <property type="project" value="TreeGrafter"/>
</dbReference>
<dbReference type="GO" id="GO:0140359">
    <property type="term" value="F:ABC-type transporter activity"/>
    <property type="evidence" value="ECO:0007669"/>
    <property type="project" value="InterPro"/>
</dbReference>
<keyword evidence="2" id="KW-1185">Reference proteome</keyword>
<evidence type="ECO:0000313" key="2">
    <source>
        <dbReference type="Proteomes" id="UP000489600"/>
    </source>
</evidence>
<dbReference type="EMBL" id="CABITT030000005">
    <property type="protein sequence ID" value="VVB04500.1"/>
    <property type="molecule type" value="Genomic_DNA"/>
</dbReference>
<reference evidence="1" key="1">
    <citation type="submission" date="2019-07" db="EMBL/GenBank/DDBJ databases">
        <authorList>
            <person name="Dittberner H."/>
        </authorList>
    </citation>
    <scope>NUCLEOTIDE SEQUENCE [LARGE SCALE GENOMIC DNA]</scope>
</reference>
<dbReference type="PANTHER" id="PTHR19229">
    <property type="entry name" value="ATP-BINDING CASSETTE TRANSPORTER SUBFAMILY A ABCA"/>
    <property type="match status" value="1"/>
</dbReference>
<accession>A0A565BT49</accession>
<evidence type="ECO:0000313" key="1">
    <source>
        <dbReference type="EMBL" id="VVB04500.1"/>
    </source>
</evidence>
<name>A0A565BT49_9BRAS</name>